<dbReference type="EMBL" id="JARPTC010000011">
    <property type="protein sequence ID" value="MDO7787190.1"/>
    <property type="molecule type" value="Genomic_DNA"/>
</dbReference>
<dbReference type="SUPFAM" id="SSF53383">
    <property type="entry name" value="PLP-dependent transferases"/>
    <property type="match status" value="1"/>
</dbReference>
<reference evidence="4" key="2">
    <citation type="submission" date="2023-03" db="EMBL/GenBank/DDBJ databases">
        <authorList>
            <person name="Zhang Z."/>
        </authorList>
    </citation>
    <scope>NUCLEOTIDE SEQUENCE</scope>
    <source>
        <strain evidence="4">DSA</strain>
    </source>
</reference>
<dbReference type="GO" id="GO:0042802">
    <property type="term" value="F:identical protein binding"/>
    <property type="evidence" value="ECO:0007669"/>
    <property type="project" value="TreeGrafter"/>
</dbReference>
<keyword evidence="4" id="KW-0808">Transferase</keyword>
<evidence type="ECO:0000313" key="4">
    <source>
        <dbReference type="EMBL" id="MDO7787190.1"/>
    </source>
</evidence>
<dbReference type="PIRSF" id="PIRSF000521">
    <property type="entry name" value="Transaminase_4ab_Lys_Orn"/>
    <property type="match status" value="1"/>
</dbReference>
<reference evidence="4" key="1">
    <citation type="journal article" date="2023" name="J. Hazard. Mater.">
        <title>Anaerobic biodegradation of pyrene and benzo[a]pyrene by a new sulfate-reducing Desulforamulus aquiferis strain DSA.</title>
        <authorList>
            <person name="Zhang Z."/>
            <person name="Sun J."/>
            <person name="Gong X."/>
            <person name="Wang C."/>
            <person name="Wang H."/>
        </authorList>
    </citation>
    <scope>NUCLEOTIDE SEQUENCE</scope>
    <source>
        <strain evidence="4">DSA</strain>
    </source>
</reference>
<proteinExistence type="inferred from homology"/>
<sequence length="472" mass="51371">MAHHDGPFGSCSNLITLDQALTLSKKDTVDLSNRHLNTSLVTLLSLINFDTLFVKAQGASVFDEQGNEFLDFLGGYGSLNLGHNHPEIFEAVQKVSHLPNILQAAINNIPAALARNLAELAPGNLNKAFFCNSGAESVEGALKLAKITTGRKKIIYCHNSFHGKTIGALSVTGREKYQAPFKPLLEECIGIPFGDLSSLKDQLSPGDGAAFIVEPLQGEGGIIEPPPLYISKAKKLCSQYGTLFIADEVQTGLGRTGDLFACQLEGVSPDILCLAKSLGGGLMPIGAYITTDDIWRKAYGTMDKALLHTSTFGGNTLACAAALKTLEVTVRDELHLQAREKGSYFIGRLRQLKEKYPLLKDVRGRGLMIGIEFQQPPADKKYFLRFTMNVVNKLIQEFMGSLVAGELFNKHRIITAYTLNNPNVIRLEPPLTVTREQIDLVLEALESVLANHSGFMSMVGSGTANLLQKIRK</sequence>
<comment type="caution">
    <text evidence="4">The sequence shown here is derived from an EMBL/GenBank/DDBJ whole genome shotgun (WGS) entry which is preliminary data.</text>
</comment>
<dbReference type="InterPro" id="IPR005814">
    <property type="entry name" value="Aminotrans_3"/>
</dbReference>
<dbReference type="AlphaFoldDB" id="A0AAW7ZCD9"/>
<keyword evidence="2 3" id="KW-0663">Pyridoxal phosphate</keyword>
<name>A0AAW7ZCD9_9FIRM</name>
<evidence type="ECO:0000256" key="3">
    <source>
        <dbReference type="RuleBase" id="RU003560"/>
    </source>
</evidence>
<keyword evidence="4" id="KW-0032">Aminotransferase</keyword>
<dbReference type="Pfam" id="PF00202">
    <property type="entry name" value="Aminotran_3"/>
    <property type="match status" value="1"/>
</dbReference>
<protein>
    <submittedName>
        <fullName evidence="4">Aspartate aminotransferase family protein</fullName>
    </submittedName>
</protein>
<comment type="similarity">
    <text evidence="3">Belongs to the class-III pyridoxal-phosphate-dependent aminotransferase family.</text>
</comment>
<dbReference type="CDD" id="cd00610">
    <property type="entry name" value="OAT_like"/>
    <property type="match status" value="1"/>
</dbReference>
<dbReference type="PROSITE" id="PS00600">
    <property type="entry name" value="AA_TRANSFER_CLASS_3"/>
    <property type="match status" value="1"/>
</dbReference>
<dbReference type="PANTHER" id="PTHR11986:SF121">
    <property type="entry name" value="BLR3010 PROTEIN"/>
    <property type="match status" value="1"/>
</dbReference>
<evidence type="ECO:0000256" key="1">
    <source>
        <dbReference type="ARBA" id="ARBA00001933"/>
    </source>
</evidence>
<gene>
    <name evidence="4" type="ORF">P6N53_08160</name>
</gene>
<dbReference type="InterPro" id="IPR015422">
    <property type="entry name" value="PyrdxlP-dep_Trfase_small"/>
</dbReference>
<dbReference type="InterPro" id="IPR015424">
    <property type="entry name" value="PyrdxlP-dep_Trfase"/>
</dbReference>
<dbReference type="Proteomes" id="UP001172911">
    <property type="component" value="Unassembled WGS sequence"/>
</dbReference>
<organism evidence="4 5">
    <name type="scientific">Desulforamulus aquiferis</name>
    <dbReference type="NCBI Taxonomy" id="1397668"/>
    <lineage>
        <taxon>Bacteria</taxon>
        <taxon>Bacillati</taxon>
        <taxon>Bacillota</taxon>
        <taxon>Clostridia</taxon>
        <taxon>Eubacteriales</taxon>
        <taxon>Peptococcaceae</taxon>
        <taxon>Desulforamulus</taxon>
    </lineage>
</organism>
<dbReference type="GO" id="GO:0008483">
    <property type="term" value="F:transaminase activity"/>
    <property type="evidence" value="ECO:0007669"/>
    <property type="project" value="UniProtKB-KW"/>
</dbReference>
<dbReference type="InterPro" id="IPR049704">
    <property type="entry name" value="Aminotrans_3_PPA_site"/>
</dbReference>
<evidence type="ECO:0000313" key="5">
    <source>
        <dbReference type="Proteomes" id="UP001172911"/>
    </source>
</evidence>
<dbReference type="GO" id="GO:0030170">
    <property type="term" value="F:pyridoxal phosphate binding"/>
    <property type="evidence" value="ECO:0007669"/>
    <property type="project" value="InterPro"/>
</dbReference>
<evidence type="ECO:0000256" key="2">
    <source>
        <dbReference type="ARBA" id="ARBA00022898"/>
    </source>
</evidence>
<comment type="cofactor">
    <cofactor evidence="1">
        <name>pyridoxal 5'-phosphate</name>
        <dbReference type="ChEBI" id="CHEBI:597326"/>
    </cofactor>
</comment>
<dbReference type="Gene3D" id="3.90.1150.10">
    <property type="entry name" value="Aspartate Aminotransferase, domain 1"/>
    <property type="match status" value="1"/>
</dbReference>
<dbReference type="InterPro" id="IPR015421">
    <property type="entry name" value="PyrdxlP-dep_Trfase_major"/>
</dbReference>
<dbReference type="InterPro" id="IPR050103">
    <property type="entry name" value="Class-III_PLP-dep_AT"/>
</dbReference>
<keyword evidence="5" id="KW-1185">Reference proteome</keyword>
<accession>A0AAW7ZCD9</accession>
<dbReference type="Gene3D" id="3.40.640.10">
    <property type="entry name" value="Type I PLP-dependent aspartate aminotransferase-like (Major domain)"/>
    <property type="match status" value="1"/>
</dbReference>
<dbReference type="FunFam" id="3.40.640.10:FF:000004">
    <property type="entry name" value="Acetylornithine aminotransferase"/>
    <property type="match status" value="1"/>
</dbReference>
<dbReference type="PANTHER" id="PTHR11986">
    <property type="entry name" value="AMINOTRANSFERASE CLASS III"/>
    <property type="match status" value="1"/>
</dbReference>
<dbReference type="RefSeq" id="WP_304542334.1">
    <property type="nucleotide sequence ID" value="NZ_JARPTC010000011.1"/>
</dbReference>